<dbReference type="Proteomes" id="UP000557271">
    <property type="component" value="Unassembled WGS sequence"/>
</dbReference>
<dbReference type="CDD" id="cd06450">
    <property type="entry name" value="DOPA_deC_like"/>
    <property type="match status" value="1"/>
</dbReference>
<proteinExistence type="inferred from homology"/>
<dbReference type="GO" id="GO:0042423">
    <property type="term" value="P:catecholamine biosynthetic process"/>
    <property type="evidence" value="ECO:0007669"/>
    <property type="project" value="UniProtKB-KW"/>
</dbReference>
<dbReference type="Gene3D" id="1.20.1340.10">
    <property type="entry name" value="dopa decarboxylase, N-terminal domain"/>
    <property type="match status" value="1"/>
</dbReference>
<dbReference type="GO" id="GO:0030170">
    <property type="term" value="F:pyridoxal phosphate binding"/>
    <property type="evidence" value="ECO:0007669"/>
    <property type="project" value="InterPro"/>
</dbReference>
<keyword evidence="12" id="KW-1185">Reference proteome</keyword>
<dbReference type="FunFam" id="3.40.640.10:FF:000025">
    <property type="entry name" value="Histidine decarboxylase"/>
    <property type="match status" value="1"/>
</dbReference>
<name>A0A7K7FCP7_CHIMN</name>
<evidence type="ECO:0000256" key="1">
    <source>
        <dbReference type="ARBA" id="ARBA00001933"/>
    </source>
</evidence>
<comment type="subunit">
    <text evidence="3">Homodimer.</text>
</comment>
<reference evidence="11 12" key="1">
    <citation type="submission" date="2019-09" db="EMBL/GenBank/DDBJ databases">
        <title>Bird 10,000 Genomes (B10K) Project - Family phase.</title>
        <authorList>
            <person name="Zhang G."/>
        </authorList>
    </citation>
    <scope>NUCLEOTIDE SEQUENCE [LARGE SCALE GENOMIC DNA]</scope>
    <source>
        <strain evidence="11">B10K-UC-030-51</strain>
    </source>
</reference>
<dbReference type="GO" id="GO:0006548">
    <property type="term" value="P:L-histidine catabolic process"/>
    <property type="evidence" value="ECO:0007669"/>
    <property type="project" value="TreeGrafter"/>
</dbReference>
<dbReference type="InterPro" id="IPR015422">
    <property type="entry name" value="PyrdxlP-dep_Trfase_small"/>
</dbReference>
<feature type="modified residue" description="N6-(pyridoxal phosphate)lysine" evidence="10">
    <location>
        <position position="306"/>
    </location>
</feature>
<evidence type="ECO:0000256" key="2">
    <source>
        <dbReference type="ARBA" id="ARBA00009533"/>
    </source>
</evidence>
<keyword evidence="5" id="KW-0127">Catecholamine biosynthesis</keyword>
<dbReference type="PROSITE" id="PS00392">
    <property type="entry name" value="DDC_GAD_HDC_YDC"/>
    <property type="match status" value="1"/>
</dbReference>
<evidence type="ECO:0000256" key="6">
    <source>
        <dbReference type="ARBA" id="ARBA00022793"/>
    </source>
</evidence>
<dbReference type="GO" id="GO:0001694">
    <property type="term" value="P:histamine biosynthetic process"/>
    <property type="evidence" value="ECO:0007669"/>
    <property type="project" value="TreeGrafter"/>
</dbReference>
<dbReference type="AlphaFoldDB" id="A0A7K7FCP7"/>
<dbReference type="Gene3D" id="3.90.1150.10">
    <property type="entry name" value="Aspartate Aminotransferase, domain 1"/>
    <property type="match status" value="1"/>
</dbReference>
<keyword evidence="6" id="KW-0210">Decarboxylase</keyword>
<dbReference type="PRINTS" id="PR00800">
    <property type="entry name" value="YHDCRBOXLASE"/>
</dbReference>
<dbReference type="FunFam" id="3.90.1150.10:FF:000018">
    <property type="entry name" value="Histidine decarboxylase"/>
    <property type="match status" value="1"/>
</dbReference>
<organism evidence="11 12">
    <name type="scientific">Chionis minor</name>
    <name type="common">Black-faced sheathbill</name>
    <dbReference type="NCBI Taxonomy" id="227182"/>
    <lineage>
        <taxon>Eukaryota</taxon>
        <taxon>Metazoa</taxon>
        <taxon>Chordata</taxon>
        <taxon>Craniata</taxon>
        <taxon>Vertebrata</taxon>
        <taxon>Euteleostomi</taxon>
        <taxon>Archelosauria</taxon>
        <taxon>Archosauria</taxon>
        <taxon>Dinosauria</taxon>
        <taxon>Saurischia</taxon>
        <taxon>Theropoda</taxon>
        <taxon>Coelurosauria</taxon>
        <taxon>Aves</taxon>
        <taxon>Neognathae</taxon>
        <taxon>Neoaves</taxon>
        <taxon>Charadriiformes</taxon>
        <taxon>Chionididae</taxon>
        <taxon>Chionis</taxon>
    </lineage>
</organism>
<dbReference type="OrthoDB" id="639767at2759"/>
<comment type="caution">
    <text evidence="11">The sequence shown here is derived from an EMBL/GenBank/DDBJ whole genome shotgun (WGS) entry which is preliminary data.</text>
</comment>
<dbReference type="EMBL" id="VZSF01004641">
    <property type="protein sequence ID" value="NWY55066.1"/>
    <property type="molecule type" value="Genomic_DNA"/>
</dbReference>
<accession>A0A7K7FCP7</accession>
<dbReference type="Pfam" id="PF00282">
    <property type="entry name" value="Pyridoxal_deC"/>
    <property type="match status" value="1"/>
</dbReference>
<evidence type="ECO:0000313" key="11">
    <source>
        <dbReference type="EMBL" id="NWY55066.1"/>
    </source>
</evidence>
<evidence type="ECO:0000256" key="9">
    <source>
        <dbReference type="ARBA" id="ARBA00039946"/>
    </source>
</evidence>
<dbReference type="Gene3D" id="3.40.640.10">
    <property type="entry name" value="Type I PLP-dependent aspartate aminotransferase-like (Major domain)"/>
    <property type="match status" value="1"/>
</dbReference>
<evidence type="ECO:0000313" key="12">
    <source>
        <dbReference type="Proteomes" id="UP000557271"/>
    </source>
</evidence>
<comment type="similarity">
    <text evidence="2">Belongs to the group II decarboxylase family.</text>
</comment>
<evidence type="ECO:0000256" key="5">
    <source>
        <dbReference type="ARBA" id="ARBA00022584"/>
    </source>
</evidence>
<dbReference type="InterPro" id="IPR010977">
    <property type="entry name" value="Aromatic_deC"/>
</dbReference>
<dbReference type="SUPFAM" id="SSF53383">
    <property type="entry name" value="PLP-dependent transferases"/>
    <property type="match status" value="1"/>
</dbReference>
<dbReference type="FunFam" id="1.20.1340.10:FF:000001">
    <property type="entry name" value="Histidine decarboxylase"/>
    <property type="match status" value="1"/>
</dbReference>
<evidence type="ECO:0000256" key="3">
    <source>
        <dbReference type="ARBA" id="ARBA00011738"/>
    </source>
</evidence>
<dbReference type="InterPro" id="IPR015424">
    <property type="entry name" value="PyrdxlP-dep_Trfase"/>
</dbReference>
<gene>
    <name evidence="11" type="primary">Hdc</name>
    <name evidence="11" type="ORF">CHIMIN_R13389</name>
</gene>
<dbReference type="GO" id="GO:0005737">
    <property type="term" value="C:cytoplasm"/>
    <property type="evidence" value="ECO:0007669"/>
    <property type="project" value="TreeGrafter"/>
</dbReference>
<protein>
    <recommendedName>
        <fullName evidence="9">Histidine decarboxylase</fullName>
        <ecNumber evidence="4">4.1.1.22</ecNumber>
    </recommendedName>
</protein>
<feature type="non-terminal residue" evidence="11">
    <location>
        <position position="668"/>
    </location>
</feature>
<dbReference type="PANTHER" id="PTHR11999:SF68">
    <property type="entry name" value="HISTIDINE DECARBOXYLASE"/>
    <property type="match status" value="1"/>
</dbReference>
<dbReference type="GO" id="GO:0004398">
    <property type="term" value="F:histidine decarboxylase activity"/>
    <property type="evidence" value="ECO:0007669"/>
    <property type="project" value="UniProtKB-EC"/>
</dbReference>
<evidence type="ECO:0000256" key="8">
    <source>
        <dbReference type="ARBA" id="ARBA00023239"/>
    </source>
</evidence>
<evidence type="ECO:0000256" key="7">
    <source>
        <dbReference type="ARBA" id="ARBA00022898"/>
    </source>
</evidence>
<dbReference type="InterPro" id="IPR015421">
    <property type="entry name" value="PyrdxlP-dep_Trfase_major"/>
</dbReference>
<feature type="non-terminal residue" evidence="11">
    <location>
        <position position="1"/>
    </location>
</feature>
<dbReference type="InterPro" id="IPR002129">
    <property type="entry name" value="PyrdxlP-dep_de-COase"/>
</dbReference>
<evidence type="ECO:0000256" key="10">
    <source>
        <dbReference type="PIRSR" id="PIRSR602129-50"/>
    </source>
</evidence>
<keyword evidence="7 10" id="KW-0663">Pyridoxal phosphate</keyword>
<dbReference type="PANTHER" id="PTHR11999">
    <property type="entry name" value="GROUP II PYRIDOXAL-5-PHOSPHATE DECARBOXYLASE"/>
    <property type="match status" value="1"/>
</dbReference>
<dbReference type="EC" id="4.1.1.22" evidence="4"/>
<sequence length="668" mass="74347">TQSTGLPLPGKEMVDYICQYLSNVRERRVTPDVQPGYMRAQLPDSAPMDPDSWDNIFGDIEKIIMPGVVHWQSPHMHAYFPALTSWPSLLGDMLADAINCLGFTWASSPACTELEMNVMDWLAKMLGLPNKFLHHHPDSVGGGVLQSTVSESTLVALLAARKTKILEMKLSEPDADESSLNSRLIAYASDQAHSSVEKAGLISLVKMKFLPVDENFSLRGETLKKAIAEDRNKGLVPVFVCATLGTTGVCAFDNLSELGPICKCDAEGLWLHIDAAYAGTAFVCPEFRLFLDGIEYADSFTFNPSKWMMVHFDCTGFWVKDKYKLHQTFSVNPVYLRHPNSGAAVDFMHWQIPLSRRFRSLKLWFVIRSFGVKKLQAHVRHGTETAKFFESLVKSDPLFEIPAKRHLGLVVFRLKGPNWLTEKLLKELSSSGRLFLIPATIHDKFIIRFTVTSQFTTREDILQDWNIIQHTAAQIMSQNYGLHCIGSGDGARIPNMIVKPSSDATSNASQVYLDGGKCKTPPRKIVVQPKKLGASPGMCVISQQVKGRGDPIDDCFPEDVQHVTKHKLTSFLFSYLSVQGKKKTARSLSCNSVPMTGTLEQCNPKAAATDKKESHANARILSRLPEEVMMLKKSAFKKLIKFYSVPSFPECSIQCGLQLPCCPLQAIV</sequence>
<dbReference type="InterPro" id="IPR021115">
    <property type="entry name" value="Pyridoxal-P_BS"/>
</dbReference>
<comment type="cofactor">
    <cofactor evidence="1 10">
        <name>pyridoxal 5'-phosphate</name>
        <dbReference type="ChEBI" id="CHEBI:597326"/>
    </cofactor>
</comment>
<evidence type="ECO:0000256" key="4">
    <source>
        <dbReference type="ARBA" id="ARBA00012320"/>
    </source>
</evidence>
<keyword evidence="8" id="KW-0456">Lyase</keyword>